<proteinExistence type="predicted"/>
<name>A0ABV6XNV4_9ACTN</name>
<sequence length="182" mass="18848">MAGESVGAGTSRRRRLWAVGVVPAVAAVLLGVWLATDGWARVQDALDGPDASEPSCSWSARVEGANADQAGLIRCYLRALAQHSESGLRAVVPSQDNEGPTGFTAADFTHSRDAAAGPATVTVKPNDSDSADASVTISYIDGAHDQLEIHGANPASAHSWRFVSVGTYPSNPNEPSAAIPSR</sequence>
<keyword evidence="1" id="KW-0812">Transmembrane</keyword>
<reference evidence="2 3" key="1">
    <citation type="submission" date="2024-06" db="EMBL/GenBank/DDBJ databases">
        <authorList>
            <person name="Lee S.D."/>
        </authorList>
    </citation>
    <scope>NUCLEOTIDE SEQUENCE [LARGE SCALE GENOMIC DNA]</scope>
    <source>
        <strain evidence="2 3">N1-10</strain>
    </source>
</reference>
<protein>
    <recommendedName>
        <fullName evidence="4">DUF4333 domain-containing protein</fullName>
    </recommendedName>
</protein>
<keyword evidence="1" id="KW-1133">Transmembrane helix</keyword>
<gene>
    <name evidence="2" type="ORF">ABUW04_16925</name>
</gene>
<comment type="caution">
    <text evidence="2">The sequence shown here is derived from an EMBL/GenBank/DDBJ whole genome shotgun (WGS) entry which is preliminary data.</text>
</comment>
<keyword evidence="1" id="KW-0472">Membrane</keyword>
<evidence type="ECO:0000256" key="1">
    <source>
        <dbReference type="SAM" id="Phobius"/>
    </source>
</evidence>
<dbReference type="EMBL" id="JBEUKS010000005">
    <property type="protein sequence ID" value="MFC1439944.1"/>
    <property type="molecule type" value="Genomic_DNA"/>
</dbReference>
<evidence type="ECO:0008006" key="4">
    <source>
        <dbReference type="Google" id="ProtNLM"/>
    </source>
</evidence>
<organism evidence="2 3">
    <name type="scientific">Streptacidiphilus jeojiensis</name>
    <dbReference type="NCBI Taxonomy" id="3229225"/>
    <lineage>
        <taxon>Bacteria</taxon>
        <taxon>Bacillati</taxon>
        <taxon>Actinomycetota</taxon>
        <taxon>Actinomycetes</taxon>
        <taxon>Kitasatosporales</taxon>
        <taxon>Streptomycetaceae</taxon>
        <taxon>Streptacidiphilus</taxon>
    </lineage>
</organism>
<evidence type="ECO:0000313" key="2">
    <source>
        <dbReference type="EMBL" id="MFC1439944.1"/>
    </source>
</evidence>
<accession>A0ABV6XNV4</accession>
<keyword evidence="3" id="KW-1185">Reference proteome</keyword>
<evidence type="ECO:0000313" key="3">
    <source>
        <dbReference type="Proteomes" id="UP001592581"/>
    </source>
</evidence>
<dbReference type="Proteomes" id="UP001592581">
    <property type="component" value="Unassembled WGS sequence"/>
</dbReference>
<feature type="transmembrane region" description="Helical" evidence="1">
    <location>
        <begin position="16"/>
        <end position="35"/>
    </location>
</feature>
<dbReference type="RefSeq" id="WP_380565555.1">
    <property type="nucleotide sequence ID" value="NZ_JBEUKS010000005.1"/>
</dbReference>